<name>A0A8S5RSS0_9CAUD</name>
<dbReference type="EMBL" id="BK057797">
    <property type="protein sequence ID" value="DAE92321.1"/>
    <property type="molecule type" value="Genomic_DNA"/>
</dbReference>
<evidence type="ECO:0008006" key="2">
    <source>
        <dbReference type="Google" id="ProtNLM"/>
    </source>
</evidence>
<accession>A0A8S5RSS0</accession>
<sequence length="189" mass="21465">MRKIFLLLSILFPFLLHSQFILTKDGMVDEKDQSKNYLVYNFEGKTANELYISVLTALTNYYVSAKDVLSKVEGKIISINGIEQNGICYGNFMGGCNHKFDLEYTMSVDFKDNKIRINTPIIGKTKGDNFNKNHTYSLVGGGGMFGTYSTFNKEGKLKDENSKKSIETFFNVLVQNIVKSVKSQDKDDW</sequence>
<organism evidence="1">
    <name type="scientific">Siphoviridae sp. ctLoY15</name>
    <dbReference type="NCBI Taxonomy" id="2827570"/>
    <lineage>
        <taxon>Viruses</taxon>
        <taxon>Duplodnaviria</taxon>
        <taxon>Heunggongvirae</taxon>
        <taxon>Uroviricota</taxon>
        <taxon>Caudoviricetes</taxon>
    </lineage>
</organism>
<reference evidence="1" key="1">
    <citation type="journal article" date="2021" name="Proc. Natl. Acad. Sci. U.S.A.">
        <title>A Catalog of Tens of Thousands of Viruses from Human Metagenomes Reveals Hidden Associations with Chronic Diseases.</title>
        <authorList>
            <person name="Tisza M.J."/>
            <person name="Buck C.B."/>
        </authorList>
    </citation>
    <scope>NUCLEOTIDE SEQUENCE</scope>
    <source>
        <strain evidence="1">CtLoY15</strain>
    </source>
</reference>
<evidence type="ECO:0000313" key="1">
    <source>
        <dbReference type="EMBL" id="DAE92321.1"/>
    </source>
</evidence>
<proteinExistence type="predicted"/>
<protein>
    <recommendedName>
        <fullName evidence="2">DUF4468 domain-containing protein</fullName>
    </recommendedName>
</protein>